<feature type="compositionally biased region" description="Basic and acidic residues" evidence="1">
    <location>
        <begin position="34"/>
        <end position="45"/>
    </location>
</feature>
<reference evidence="3" key="1">
    <citation type="journal article" date="2017" name="Nature">
        <title>The sunflower genome provides insights into oil metabolism, flowering and Asterid evolution.</title>
        <authorList>
            <person name="Badouin H."/>
            <person name="Gouzy J."/>
            <person name="Grassa C.J."/>
            <person name="Murat F."/>
            <person name="Staton S.E."/>
            <person name="Cottret L."/>
            <person name="Lelandais-Briere C."/>
            <person name="Owens G.L."/>
            <person name="Carrere S."/>
            <person name="Mayjonade B."/>
            <person name="Legrand L."/>
            <person name="Gill N."/>
            <person name="Kane N.C."/>
            <person name="Bowers J.E."/>
            <person name="Hubner S."/>
            <person name="Bellec A."/>
            <person name="Berard A."/>
            <person name="Berges H."/>
            <person name="Blanchet N."/>
            <person name="Boniface M.C."/>
            <person name="Brunel D."/>
            <person name="Catrice O."/>
            <person name="Chaidir N."/>
            <person name="Claudel C."/>
            <person name="Donnadieu C."/>
            <person name="Faraut T."/>
            <person name="Fievet G."/>
            <person name="Helmstetter N."/>
            <person name="King M."/>
            <person name="Knapp S.J."/>
            <person name="Lai Z."/>
            <person name="Le Paslier M.C."/>
            <person name="Lippi Y."/>
            <person name="Lorenzon L."/>
            <person name="Mandel J.R."/>
            <person name="Marage G."/>
            <person name="Marchand G."/>
            <person name="Marquand E."/>
            <person name="Bret-Mestries E."/>
            <person name="Morien E."/>
            <person name="Nambeesan S."/>
            <person name="Nguyen T."/>
            <person name="Pegot-Espagnet P."/>
            <person name="Pouilly N."/>
            <person name="Raftis F."/>
            <person name="Sallet E."/>
            <person name="Schiex T."/>
            <person name="Thomas J."/>
            <person name="Vandecasteele C."/>
            <person name="Vares D."/>
            <person name="Vear F."/>
            <person name="Vautrin S."/>
            <person name="Crespi M."/>
            <person name="Mangin B."/>
            <person name="Burke J.M."/>
            <person name="Salse J."/>
            <person name="Munos S."/>
            <person name="Vincourt P."/>
            <person name="Rieseberg L.H."/>
            <person name="Langlade N.B."/>
        </authorList>
    </citation>
    <scope>NUCLEOTIDE SEQUENCE [LARGE SCALE GENOMIC DNA]</scope>
    <source>
        <strain evidence="3">cv. SF193</strain>
    </source>
</reference>
<accession>A0A251SXK5</accession>
<dbReference type="InParanoid" id="A0A251SXK5"/>
<dbReference type="GO" id="GO:0000398">
    <property type="term" value="P:mRNA splicing, via spliceosome"/>
    <property type="evidence" value="ECO:0007669"/>
    <property type="project" value="InterPro"/>
</dbReference>
<proteinExistence type="predicted"/>
<dbReference type="PANTHER" id="PTHR36054:SF2">
    <property type="entry name" value="PROTEIN SICKLE"/>
    <property type="match status" value="1"/>
</dbReference>
<dbReference type="AlphaFoldDB" id="A0A251SXK5"/>
<dbReference type="InterPro" id="IPR039292">
    <property type="entry name" value="SICKLE"/>
</dbReference>
<dbReference type="PANTHER" id="PTHR36054">
    <property type="entry name" value="PROTEIN SICKLE"/>
    <property type="match status" value="1"/>
</dbReference>
<evidence type="ECO:0000313" key="2">
    <source>
        <dbReference type="EMBL" id="OTG03595.1"/>
    </source>
</evidence>
<gene>
    <name evidence="2" type="ORF">HannXRQ_Chr13g0425801</name>
</gene>
<dbReference type="OMA" id="ILWSMEE"/>
<protein>
    <submittedName>
        <fullName evidence="2">Uncharacterized protein</fullName>
    </submittedName>
</protein>
<dbReference type="EMBL" id="CM007902">
    <property type="protein sequence ID" value="OTG03595.1"/>
    <property type="molecule type" value="Genomic_DNA"/>
</dbReference>
<dbReference type="GO" id="GO:0035196">
    <property type="term" value="P:miRNA processing"/>
    <property type="evidence" value="ECO:0007669"/>
    <property type="project" value="InterPro"/>
</dbReference>
<feature type="compositionally biased region" description="Polar residues" evidence="1">
    <location>
        <begin position="46"/>
        <end position="68"/>
    </location>
</feature>
<name>A0A251SXK5_HELAN</name>
<dbReference type="Proteomes" id="UP000215914">
    <property type="component" value="Chromosome 13"/>
</dbReference>
<evidence type="ECO:0000313" key="3">
    <source>
        <dbReference type="Proteomes" id="UP000215914"/>
    </source>
</evidence>
<evidence type="ECO:0000256" key="1">
    <source>
        <dbReference type="SAM" id="MobiDB-lite"/>
    </source>
</evidence>
<keyword evidence="3" id="KW-1185">Reference proteome</keyword>
<dbReference type="STRING" id="4232.A0A251SXK5"/>
<feature type="region of interest" description="Disordered" evidence="1">
    <location>
        <begin position="34"/>
        <end position="68"/>
    </location>
</feature>
<organism evidence="2 3">
    <name type="scientific">Helianthus annuus</name>
    <name type="common">Common sunflower</name>
    <dbReference type="NCBI Taxonomy" id="4232"/>
    <lineage>
        <taxon>Eukaryota</taxon>
        <taxon>Viridiplantae</taxon>
        <taxon>Streptophyta</taxon>
        <taxon>Embryophyta</taxon>
        <taxon>Tracheophyta</taxon>
        <taxon>Spermatophyta</taxon>
        <taxon>Magnoliopsida</taxon>
        <taxon>eudicotyledons</taxon>
        <taxon>Gunneridae</taxon>
        <taxon>Pentapetalae</taxon>
        <taxon>asterids</taxon>
        <taxon>campanulids</taxon>
        <taxon>Asterales</taxon>
        <taxon>Asteraceae</taxon>
        <taxon>Asteroideae</taxon>
        <taxon>Heliantheae alliance</taxon>
        <taxon>Heliantheae</taxon>
        <taxon>Helianthus</taxon>
    </lineage>
</organism>
<sequence length="105" mass="11990">MCVCNRAVYVYILWSMEESTQRRERLKAMRLEASKEDATHNKDHSTVSLANPLLESTTNSETEVQKTSRSFSYYTNPMAAYSGNKQRSQACVPTKCLPHLPFNPI</sequence>